<sequence>MSKFFRFFVAILCISNFLNAQNSKLENKELFFSKEYEKFSQNDDYDVKESQSLHFSAEFKKFISENPETLLYNFKNLNNKVSIITSEDKKLRFYVWDTELGGTMKSFDQIIQYSSNGKVKTIYNKEQSDTPYFISEIVKVPLNNQMYYLVISNGIFSTKDMAQAIQAFTIRKDQLIDSDKIFKTKTTTLNKIQVDFDFFSVVDRPERPLKLITFDKDKLYIPIVDKDGVVSKKFLIYQLNNNYFQYIGTK</sequence>
<dbReference type="AlphaFoldDB" id="A0A1N7LPM5"/>
<dbReference type="EMBL" id="FTOV01000002">
    <property type="protein sequence ID" value="SIS75806.1"/>
    <property type="molecule type" value="Genomic_DNA"/>
</dbReference>
<reference evidence="2 3" key="1">
    <citation type="submission" date="2017-01" db="EMBL/GenBank/DDBJ databases">
        <authorList>
            <person name="Mah S.A."/>
            <person name="Swanson W.J."/>
            <person name="Moy G.W."/>
            <person name="Vacquier V.D."/>
        </authorList>
    </citation>
    <scope>NUCLEOTIDE SEQUENCE [LARGE SCALE GENOMIC DNA]</scope>
    <source>
        <strain evidence="2 3">DSM 18014</strain>
    </source>
</reference>
<evidence type="ECO:0000313" key="3">
    <source>
        <dbReference type="Proteomes" id="UP000185781"/>
    </source>
</evidence>
<dbReference type="OrthoDB" id="877719at2"/>
<protein>
    <submittedName>
        <fullName evidence="2">Uncharacterized protein</fullName>
    </submittedName>
</protein>
<name>A0A1N7LPM5_9FLAO</name>
<feature type="chain" id="PRO_5013179124" evidence="1">
    <location>
        <begin position="21"/>
        <end position="250"/>
    </location>
</feature>
<organism evidence="2 3">
    <name type="scientific">Chryseobacterium gambrini</name>
    <dbReference type="NCBI Taxonomy" id="373672"/>
    <lineage>
        <taxon>Bacteria</taxon>
        <taxon>Pseudomonadati</taxon>
        <taxon>Bacteroidota</taxon>
        <taxon>Flavobacteriia</taxon>
        <taxon>Flavobacteriales</taxon>
        <taxon>Weeksellaceae</taxon>
        <taxon>Chryseobacterium group</taxon>
        <taxon>Chryseobacterium</taxon>
    </lineage>
</organism>
<evidence type="ECO:0000256" key="1">
    <source>
        <dbReference type="SAM" id="SignalP"/>
    </source>
</evidence>
<feature type="signal peptide" evidence="1">
    <location>
        <begin position="1"/>
        <end position="20"/>
    </location>
</feature>
<proteinExistence type="predicted"/>
<dbReference type="STRING" id="373672.SAMN05421785_102408"/>
<dbReference type="Proteomes" id="UP000185781">
    <property type="component" value="Unassembled WGS sequence"/>
</dbReference>
<evidence type="ECO:0000313" key="2">
    <source>
        <dbReference type="EMBL" id="SIS75806.1"/>
    </source>
</evidence>
<keyword evidence="1" id="KW-0732">Signal</keyword>
<dbReference type="RefSeq" id="WP_076390863.1">
    <property type="nucleotide sequence ID" value="NZ_FTOV01000002.1"/>
</dbReference>
<gene>
    <name evidence="2" type="ORF">SAMN05421785_102408</name>
</gene>
<accession>A0A1N7LPM5</accession>